<protein>
    <submittedName>
        <fullName evidence="2">Uncharacterized protein DUF3761</fullName>
    </submittedName>
</protein>
<name>A0A3D9Z3A3_9HYPH</name>
<evidence type="ECO:0000313" key="2">
    <source>
        <dbReference type="EMBL" id="REF89622.1"/>
    </source>
</evidence>
<proteinExistence type="predicted"/>
<dbReference type="AlphaFoldDB" id="A0A3D9Z3A3"/>
<feature type="chain" id="PRO_5017717666" evidence="1">
    <location>
        <begin position="21"/>
        <end position="81"/>
    </location>
</feature>
<dbReference type="EMBL" id="QUMO01000001">
    <property type="protein sequence ID" value="REF89622.1"/>
    <property type="molecule type" value="Genomic_DNA"/>
</dbReference>
<dbReference type="InterPro" id="IPR022236">
    <property type="entry name" value="DUF3761"/>
</dbReference>
<keyword evidence="1" id="KW-0732">Signal</keyword>
<reference evidence="2 3" key="1">
    <citation type="submission" date="2018-08" db="EMBL/GenBank/DDBJ databases">
        <title>Genomic Encyclopedia of Type Strains, Phase IV (KMG-IV): sequencing the most valuable type-strain genomes for metagenomic binning, comparative biology and taxonomic classification.</title>
        <authorList>
            <person name="Goeker M."/>
        </authorList>
    </citation>
    <scope>NUCLEOTIDE SEQUENCE [LARGE SCALE GENOMIC DNA]</scope>
    <source>
        <strain evidence="2 3">BW863</strain>
    </source>
</reference>
<evidence type="ECO:0000256" key="1">
    <source>
        <dbReference type="SAM" id="SignalP"/>
    </source>
</evidence>
<sequence>MLLRAALVATCLLSPVIASAATSCHATPGSYTDVDGDTVHRPVCATTHQEGETAICNDGSHSFSRHHTGTCSHHGGVAEWE</sequence>
<dbReference type="OrthoDB" id="4751721at2"/>
<accession>A0A3D9Z3A3</accession>
<comment type="caution">
    <text evidence="2">The sequence shown here is derived from an EMBL/GenBank/DDBJ whole genome shotgun (WGS) entry which is preliminary data.</text>
</comment>
<evidence type="ECO:0000313" key="3">
    <source>
        <dbReference type="Proteomes" id="UP000256900"/>
    </source>
</evidence>
<feature type="signal peptide" evidence="1">
    <location>
        <begin position="1"/>
        <end position="20"/>
    </location>
</feature>
<dbReference type="Proteomes" id="UP000256900">
    <property type="component" value="Unassembled WGS sequence"/>
</dbReference>
<keyword evidence="3" id="KW-1185">Reference proteome</keyword>
<dbReference type="RefSeq" id="WP_115835369.1">
    <property type="nucleotide sequence ID" value="NZ_CP025086.1"/>
</dbReference>
<gene>
    <name evidence="2" type="ORF">DES32_0849</name>
</gene>
<organism evidence="2 3">
    <name type="scientific">Methylovirgula ligni</name>
    <dbReference type="NCBI Taxonomy" id="569860"/>
    <lineage>
        <taxon>Bacteria</taxon>
        <taxon>Pseudomonadati</taxon>
        <taxon>Pseudomonadota</taxon>
        <taxon>Alphaproteobacteria</taxon>
        <taxon>Hyphomicrobiales</taxon>
        <taxon>Beijerinckiaceae</taxon>
        <taxon>Methylovirgula</taxon>
    </lineage>
</organism>
<dbReference type="PROSITE" id="PS51257">
    <property type="entry name" value="PROKAR_LIPOPROTEIN"/>
    <property type="match status" value="1"/>
</dbReference>
<dbReference type="Pfam" id="PF12587">
    <property type="entry name" value="DUF3761"/>
    <property type="match status" value="1"/>
</dbReference>